<accession>A0A9J5ZTD9</accession>
<dbReference type="EMBL" id="JACXVP010000003">
    <property type="protein sequence ID" value="KAG5615282.1"/>
    <property type="molecule type" value="Genomic_DNA"/>
</dbReference>
<feature type="region of interest" description="Disordered" evidence="1">
    <location>
        <begin position="60"/>
        <end position="126"/>
    </location>
</feature>
<keyword evidence="3" id="KW-1185">Reference proteome</keyword>
<name>A0A9J5ZTD9_SOLCO</name>
<evidence type="ECO:0000313" key="3">
    <source>
        <dbReference type="Proteomes" id="UP000824120"/>
    </source>
</evidence>
<protein>
    <submittedName>
        <fullName evidence="2">Uncharacterized protein</fullName>
    </submittedName>
</protein>
<dbReference type="AlphaFoldDB" id="A0A9J5ZTD9"/>
<evidence type="ECO:0000256" key="1">
    <source>
        <dbReference type="SAM" id="MobiDB-lite"/>
    </source>
</evidence>
<feature type="region of interest" description="Disordered" evidence="1">
    <location>
        <begin position="35"/>
        <end position="54"/>
    </location>
</feature>
<dbReference type="Proteomes" id="UP000824120">
    <property type="component" value="Chromosome 3"/>
</dbReference>
<feature type="compositionally biased region" description="Basic and acidic residues" evidence="1">
    <location>
        <begin position="45"/>
        <end position="54"/>
    </location>
</feature>
<feature type="compositionally biased region" description="Basic residues" evidence="1">
    <location>
        <begin position="73"/>
        <end position="88"/>
    </location>
</feature>
<proteinExistence type="predicted"/>
<comment type="caution">
    <text evidence="2">The sequence shown here is derived from an EMBL/GenBank/DDBJ whole genome shotgun (WGS) entry which is preliminary data.</text>
</comment>
<sequence>MSSDIGAKGNHSLNINRVCLEEDIKIVTNNLVRTKCSSYQKPSPKRKDSSVLVSHKEIRECNNNKRASNARNRLSRKDKHHLQKGRGRKANEENGLTGSPNLQETLIGANMKANQRRRQRSYEFQR</sequence>
<feature type="compositionally biased region" description="Polar residues" evidence="1">
    <location>
        <begin position="94"/>
        <end position="104"/>
    </location>
</feature>
<gene>
    <name evidence="2" type="ORF">H5410_015106</name>
</gene>
<organism evidence="2 3">
    <name type="scientific">Solanum commersonii</name>
    <name type="common">Commerson's wild potato</name>
    <name type="synonym">Commerson's nightshade</name>
    <dbReference type="NCBI Taxonomy" id="4109"/>
    <lineage>
        <taxon>Eukaryota</taxon>
        <taxon>Viridiplantae</taxon>
        <taxon>Streptophyta</taxon>
        <taxon>Embryophyta</taxon>
        <taxon>Tracheophyta</taxon>
        <taxon>Spermatophyta</taxon>
        <taxon>Magnoliopsida</taxon>
        <taxon>eudicotyledons</taxon>
        <taxon>Gunneridae</taxon>
        <taxon>Pentapetalae</taxon>
        <taxon>asterids</taxon>
        <taxon>lamiids</taxon>
        <taxon>Solanales</taxon>
        <taxon>Solanaceae</taxon>
        <taxon>Solanoideae</taxon>
        <taxon>Solaneae</taxon>
        <taxon>Solanum</taxon>
    </lineage>
</organism>
<evidence type="ECO:0000313" key="2">
    <source>
        <dbReference type="EMBL" id="KAG5615282.1"/>
    </source>
</evidence>
<reference evidence="2 3" key="1">
    <citation type="submission" date="2020-09" db="EMBL/GenBank/DDBJ databases">
        <title>De no assembly of potato wild relative species, Solanum commersonii.</title>
        <authorList>
            <person name="Cho K."/>
        </authorList>
    </citation>
    <scope>NUCLEOTIDE SEQUENCE [LARGE SCALE GENOMIC DNA]</scope>
    <source>
        <strain evidence="2">LZ3.2</strain>
        <tissue evidence="2">Leaf</tissue>
    </source>
</reference>